<dbReference type="InterPro" id="IPR000595">
    <property type="entry name" value="cNMP-bd_dom"/>
</dbReference>
<dbReference type="PROSITE" id="PS50042">
    <property type="entry name" value="CNMP_BINDING_3"/>
    <property type="match status" value="1"/>
</dbReference>
<evidence type="ECO:0000259" key="2">
    <source>
        <dbReference type="PROSITE" id="PS50042"/>
    </source>
</evidence>
<dbReference type="AlphaFoldDB" id="Q3SV64"/>
<evidence type="ECO:0000313" key="4">
    <source>
        <dbReference type="Proteomes" id="UP000002531"/>
    </source>
</evidence>
<dbReference type="SUPFAM" id="SSF51206">
    <property type="entry name" value="cAMP-binding domain-like"/>
    <property type="match status" value="1"/>
</dbReference>
<dbReference type="Pfam" id="PF00027">
    <property type="entry name" value="cNMP_binding"/>
    <property type="match status" value="1"/>
</dbReference>
<dbReference type="STRING" id="323098.Nwi_0560"/>
<organism evidence="3 4">
    <name type="scientific">Nitrobacter winogradskyi (strain ATCC 25391 / DSM 10237 / CIP 104748 / NCIMB 11846 / Nb-255)</name>
    <dbReference type="NCBI Taxonomy" id="323098"/>
    <lineage>
        <taxon>Bacteria</taxon>
        <taxon>Pseudomonadati</taxon>
        <taxon>Pseudomonadota</taxon>
        <taxon>Alphaproteobacteria</taxon>
        <taxon>Hyphomicrobiales</taxon>
        <taxon>Nitrobacteraceae</taxon>
        <taxon>Nitrobacter</taxon>
    </lineage>
</organism>
<dbReference type="SMART" id="SM00100">
    <property type="entry name" value="cNMP"/>
    <property type="match status" value="1"/>
</dbReference>
<dbReference type="InterPro" id="IPR014710">
    <property type="entry name" value="RmlC-like_jellyroll"/>
</dbReference>
<reference evidence="3 4" key="1">
    <citation type="journal article" date="2006" name="Appl. Environ. Microbiol.">
        <title>Genome sequence of the chemolithoautotrophic nitrite-oxidizing bacterium Nitrobacter winogradskyi Nb-255.</title>
        <authorList>
            <person name="Starkenburg S.R."/>
            <person name="Chain P.S."/>
            <person name="Sayavedra-Soto L.A."/>
            <person name="Hauser L."/>
            <person name="Land M.L."/>
            <person name="Larimer F.W."/>
            <person name="Malfatti S.A."/>
            <person name="Klotz M.G."/>
            <person name="Bottomley P.J."/>
            <person name="Arp D.J."/>
            <person name="Hickey W.J."/>
        </authorList>
    </citation>
    <scope>NUCLEOTIDE SEQUENCE [LARGE SCALE GENOMIC DNA]</scope>
    <source>
        <strain evidence="4">ATCC 25391 / DSM 10237 / CIP 104748 / NCIMB 11846 / Nb-255</strain>
    </source>
</reference>
<keyword evidence="1" id="KW-0812">Transmembrane</keyword>
<gene>
    <name evidence="3" type="ordered locus">Nwi_0560</name>
</gene>
<dbReference type="Gene3D" id="2.60.120.10">
    <property type="entry name" value="Jelly Rolls"/>
    <property type="match status" value="1"/>
</dbReference>
<dbReference type="KEGG" id="nwi:Nwi_0560"/>
<feature type="domain" description="Cyclic nucleotide-binding" evidence="2">
    <location>
        <begin position="158"/>
        <end position="231"/>
    </location>
</feature>
<dbReference type="InterPro" id="IPR018490">
    <property type="entry name" value="cNMP-bd_dom_sf"/>
</dbReference>
<dbReference type="Proteomes" id="UP000002531">
    <property type="component" value="Chromosome"/>
</dbReference>
<keyword evidence="1" id="KW-1133">Transmembrane helix</keyword>
<evidence type="ECO:0000256" key="1">
    <source>
        <dbReference type="SAM" id="Phobius"/>
    </source>
</evidence>
<name>Q3SV64_NITWN</name>
<dbReference type="HOGENOM" id="CLU_088220_0_0_5"/>
<keyword evidence="1" id="KW-0472">Membrane</keyword>
<evidence type="ECO:0000313" key="3">
    <source>
        <dbReference type="EMBL" id="ABA03827.1"/>
    </source>
</evidence>
<feature type="transmembrane region" description="Helical" evidence="1">
    <location>
        <begin position="62"/>
        <end position="80"/>
    </location>
</feature>
<protein>
    <submittedName>
        <fullName evidence="3">Cyclic nucleotide-binding protein</fullName>
    </submittedName>
</protein>
<dbReference type="CDD" id="cd00038">
    <property type="entry name" value="CAP_ED"/>
    <property type="match status" value="1"/>
</dbReference>
<feature type="transmembrane region" description="Helical" evidence="1">
    <location>
        <begin position="87"/>
        <end position="105"/>
    </location>
</feature>
<dbReference type="eggNOG" id="COG0664">
    <property type="taxonomic scope" value="Bacteria"/>
</dbReference>
<keyword evidence="4" id="KW-1185">Reference proteome</keyword>
<proteinExistence type="predicted"/>
<dbReference type="EMBL" id="CP000115">
    <property type="protein sequence ID" value="ABA03827.1"/>
    <property type="molecule type" value="Genomic_DNA"/>
</dbReference>
<sequence>MWSVVLHTHGAGGGSLRLARFLPGYWIEFSITSAVFPIDRYASPSRQEIGWIAMDISHLAEHLGTVGGVAASFFVVATYTMRTMIPLRVFGMLANLMLMITALPLHNFLQFGLHAGLFFLNGYRLHQMLLLVREVKKSVNGDLSMDWLKPFMTKRKCEAGEMLFYKNEKAETMFYIVSGRYRLVESGIELPIGALVGELGMLSPSNERTQSLECIESGTVLSVSYRQVEELYVQNPEFGFYFLRLASARLFQNIGKLEDRLAETAAPPAMSPKLA</sequence>
<accession>Q3SV64</accession>